<reference evidence="2" key="1">
    <citation type="journal article" date="2022" name="bioRxiv">
        <title>Sequencing and chromosome-scale assembly of the giantPleurodeles waltlgenome.</title>
        <authorList>
            <person name="Brown T."/>
            <person name="Elewa A."/>
            <person name="Iarovenko S."/>
            <person name="Subramanian E."/>
            <person name="Araus A.J."/>
            <person name="Petzold A."/>
            <person name="Susuki M."/>
            <person name="Suzuki K.-i.T."/>
            <person name="Hayashi T."/>
            <person name="Toyoda A."/>
            <person name="Oliveira C."/>
            <person name="Osipova E."/>
            <person name="Leigh N.D."/>
            <person name="Simon A."/>
            <person name="Yun M.H."/>
        </authorList>
    </citation>
    <scope>NUCLEOTIDE SEQUENCE</scope>
    <source>
        <strain evidence="2">20211129_DDA</strain>
        <tissue evidence="2">Liver</tissue>
    </source>
</reference>
<gene>
    <name evidence="2" type="ORF">NDU88_005964</name>
</gene>
<sequence>MCVGRVGARPGVAQAPSVRRASRRRRQQDPSPVESGRERLEHMFEETPLGGAPNMAAPSDFGQHSVVVPLEERSLGGAPKMAAPSEIIKDTVIISSEDEGDEQGCQSSANCGGAGSNLEHIEEELLDYEEEDEAHEVAVQMGGTAEMPKVIKRAVRGDSLVGRHQELVVGNFPRGVG</sequence>
<feature type="compositionally biased region" description="Basic and acidic residues" evidence="1">
    <location>
        <begin position="35"/>
        <end position="44"/>
    </location>
</feature>
<proteinExistence type="predicted"/>
<protein>
    <submittedName>
        <fullName evidence="2">Uncharacterized protein</fullName>
    </submittedName>
</protein>
<dbReference type="Proteomes" id="UP001066276">
    <property type="component" value="Chromosome 11"/>
</dbReference>
<dbReference type="AlphaFoldDB" id="A0AAV7LR20"/>
<feature type="region of interest" description="Disordered" evidence="1">
    <location>
        <begin position="1"/>
        <end position="44"/>
    </location>
</feature>
<organism evidence="2 3">
    <name type="scientific">Pleurodeles waltl</name>
    <name type="common">Iberian ribbed newt</name>
    <dbReference type="NCBI Taxonomy" id="8319"/>
    <lineage>
        <taxon>Eukaryota</taxon>
        <taxon>Metazoa</taxon>
        <taxon>Chordata</taxon>
        <taxon>Craniata</taxon>
        <taxon>Vertebrata</taxon>
        <taxon>Euteleostomi</taxon>
        <taxon>Amphibia</taxon>
        <taxon>Batrachia</taxon>
        <taxon>Caudata</taxon>
        <taxon>Salamandroidea</taxon>
        <taxon>Salamandridae</taxon>
        <taxon>Pleurodelinae</taxon>
        <taxon>Pleurodeles</taxon>
    </lineage>
</organism>
<name>A0AAV7LR20_PLEWA</name>
<comment type="caution">
    <text evidence="2">The sequence shown here is derived from an EMBL/GenBank/DDBJ whole genome shotgun (WGS) entry which is preliminary data.</text>
</comment>
<evidence type="ECO:0000256" key="1">
    <source>
        <dbReference type="SAM" id="MobiDB-lite"/>
    </source>
</evidence>
<keyword evidence="3" id="KW-1185">Reference proteome</keyword>
<dbReference type="EMBL" id="JANPWB010000015">
    <property type="protein sequence ID" value="KAJ1092854.1"/>
    <property type="molecule type" value="Genomic_DNA"/>
</dbReference>
<evidence type="ECO:0000313" key="3">
    <source>
        <dbReference type="Proteomes" id="UP001066276"/>
    </source>
</evidence>
<accession>A0AAV7LR20</accession>
<evidence type="ECO:0000313" key="2">
    <source>
        <dbReference type="EMBL" id="KAJ1092854.1"/>
    </source>
</evidence>